<proteinExistence type="predicted"/>
<dbReference type="Proteomes" id="UP001595636">
    <property type="component" value="Unassembled WGS sequence"/>
</dbReference>
<accession>A0ABV7TWL2</accession>
<protein>
    <submittedName>
        <fullName evidence="1">Uncharacterized protein</fullName>
    </submittedName>
</protein>
<gene>
    <name evidence="1" type="ORF">ACFOKJ_13440</name>
</gene>
<sequence>MRHPNGFDAKLEFQLSQNRFLYLLWMILNRRNLLDGIDYNKFDKQSIKIKAAKLDRGTLDNLINGMIDFNAMHIFHRPDNRKYQFIKKKLIKLHENKEIQTPPNARQQDILFAIFDSLPMYHEHKLALLENIETAWNKNTIPDELFNWYKEDFALKKKFTIKKLQRDNKTENNLPECNNFIAIRNEFDLIIKDHRDRIELINSIKKSYTQQRSKSKKQQAMLDQGVKLVGVNVKIPTEQHEKFERIKKKLNKNQPEAFCEIIEYYYINNPSLGFGDL</sequence>
<organism evidence="1 2">
    <name type="scientific">Vogesella amnigena</name>
    <dbReference type="NCBI Taxonomy" id="1507449"/>
    <lineage>
        <taxon>Bacteria</taxon>
        <taxon>Pseudomonadati</taxon>
        <taxon>Pseudomonadota</taxon>
        <taxon>Betaproteobacteria</taxon>
        <taxon>Neisseriales</taxon>
        <taxon>Chromobacteriaceae</taxon>
        <taxon>Vogesella</taxon>
    </lineage>
</organism>
<comment type="caution">
    <text evidence="1">The sequence shown here is derived from an EMBL/GenBank/DDBJ whole genome shotgun (WGS) entry which is preliminary data.</text>
</comment>
<name>A0ABV7TWL2_9NEIS</name>
<evidence type="ECO:0000313" key="2">
    <source>
        <dbReference type="Proteomes" id="UP001595636"/>
    </source>
</evidence>
<dbReference type="EMBL" id="JBHRYH010000042">
    <property type="protein sequence ID" value="MFC3627116.1"/>
    <property type="molecule type" value="Genomic_DNA"/>
</dbReference>
<keyword evidence="2" id="KW-1185">Reference proteome</keyword>
<dbReference type="RefSeq" id="WP_390280443.1">
    <property type="nucleotide sequence ID" value="NZ_JBHRYH010000042.1"/>
</dbReference>
<evidence type="ECO:0000313" key="1">
    <source>
        <dbReference type="EMBL" id="MFC3627116.1"/>
    </source>
</evidence>
<reference evidence="2" key="1">
    <citation type="journal article" date="2019" name="Int. J. Syst. Evol. Microbiol.">
        <title>The Global Catalogue of Microorganisms (GCM) 10K type strain sequencing project: providing services to taxonomists for standard genome sequencing and annotation.</title>
        <authorList>
            <consortium name="The Broad Institute Genomics Platform"/>
            <consortium name="The Broad Institute Genome Sequencing Center for Infectious Disease"/>
            <person name="Wu L."/>
            <person name="Ma J."/>
        </authorList>
    </citation>
    <scope>NUCLEOTIDE SEQUENCE [LARGE SCALE GENOMIC DNA]</scope>
    <source>
        <strain evidence="2">KCTC 42195</strain>
    </source>
</reference>